<dbReference type="EMBL" id="CP042425">
    <property type="protein sequence ID" value="QEL15410.1"/>
    <property type="molecule type" value="Genomic_DNA"/>
</dbReference>
<gene>
    <name evidence="4" type="ORF">PX52LOC_02329</name>
</gene>
<proteinExistence type="predicted"/>
<dbReference type="PROSITE" id="PS50294">
    <property type="entry name" value="WD_REPEATS_REGION"/>
    <property type="match status" value="1"/>
</dbReference>
<dbReference type="SMART" id="SM00320">
    <property type="entry name" value="WD40"/>
    <property type="match status" value="4"/>
</dbReference>
<dbReference type="Pfam" id="PF00400">
    <property type="entry name" value="WD40"/>
    <property type="match status" value="1"/>
</dbReference>
<dbReference type="PANTHER" id="PTHR19879:SF9">
    <property type="entry name" value="TRANSCRIPTION INITIATION FACTOR TFIID SUBUNIT 5"/>
    <property type="match status" value="1"/>
</dbReference>
<dbReference type="Proteomes" id="UP000324974">
    <property type="component" value="Chromosome"/>
</dbReference>
<dbReference type="SUPFAM" id="SSF82171">
    <property type="entry name" value="DPP6 N-terminal domain-like"/>
    <property type="match status" value="1"/>
</dbReference>
<dbReference type="InterPro" id="IPR015943">
    <property type="entry name" value="WD40/YVTN_repeat-like_dom_sf"/>
</dbReference>
<dbReference type="AlphaFoldDB" id="A0A5C1A9L1"/>
<dbReference type="PANTHER" id="PTHR19879">
    <property type="entry name" value="TRANSCRIPTION INITIATION FACTOR TFIID"/>
    <property type="match status" value="1"/>
</dbReference>
<organism evidence="4 5">
    <name type="scientific">Limnoglobus roseus</name>
    <dbReference type="NCBI Taxonomy" id="2598579"/>
    <lineage>
        <taxon>Bacteria</taxon>
        <taxon>Pseudomonadati</taxon>
        <taxon>Planctomycetota</taxon>
        <taxon>Planctomycetia</taxon>
        <taxon>Gemmatales</taxon>
        <taxon>Gemmataceae</taxon>
        <taxon>Limnoglobus</taxon>
    </lineage>
</organism>
<keyword evidence="2" id="KW-0677">Repeat</keyword>
<evidence type="ECO:0000256" key="1">
    <source>
        <dbReference type="ARBA" id="ARBA00022574"/>
    </source>
</evidence>
<dbReference type="PROSITE" id="PS50082">
    <property type="entry name" value="WD_REPEATS_2"/>
    <property type="match status" value="1"/>
</dbReference>
<dbReference type="RefSeq" id="WP_149110230.1">
    <property type="nucleotide sequence ID" value="NZ_CP042425.1"/>
</dbReference>
<sequence length="310" mass="33079">MRPIPGHTKGVRAVAFAPDGKLVSAGEDRTVRIWDAASGRPLEVLKAQRVVYAVAVSPDGGTLAYAGRATDTRSRTNTIPLWDLLNGRSDGEYDWTVEQEQARAFRGAGSIWSLSFSADGLYLAAARRKLGGGNHPNGAGGRWWRRQKPFTTDAFPPRSTYAVGFAPAGATLALTQRGAVSVFDGPERPEKRGYKFPVDWAAAVTFVPDSSTVVAAANRFLYVANTDKEARLRAVRTGIPHIKSLAVSPDGRTLLVGGRPGAVELYQLPDFTLRSAFDFGLGDVDAIAFAPDGLTYAVGGASGLIICDIE</sequence>
<evidence type="ECO:0000256" key="2">
    <source>
        <dbReference type="ARBA" id="ARBA00022737"/>
    </source>
</evidence>
<dbReference type="PROSITE" id="PS00678">
    <property type="entry name" value="WD_REPEATS_1"/>
    <property type="match status" value="1"/>
</dbReference>
<protein>
    <submittedName>
        <fullName evidence="4">WD40 repeat domain-containing protein</fullName>
    </submittedName>
</protein>
<reference evidence="5" key="1">
    <citation type="submission" date="2019-08" db="EMBL/GenBank/DDBJ databases">
        <title>Limnoglobus roseus gen. nov., sp. nov., a novel freshwater planctomycete with a giant genome from the family Gemmataceae.</title>
        <authorList>
            <person name="Kulichevskaya I.S."/>
            <person name="Naumoff D.G."/>
            <person name="Miroshnikov K."/>
            <person name="Ivanova A."/>
            <person name="Philippov D.A."/>
            <person name="Hakobyan A."/>
            <person name="Rijpstra I.C."/>
            <person name="Sinninghe Damste J.S."/>
            <person name="Liesack W."/>
            <person name="Dedysh S.N."/>
        </authorList>
    </citation>
    <scope>NUCLEOTIDE SEQUENCE [LARGE SCALE GENOMIC DNA]</scope>
    <source>
        <strain evidence="5">PX52</strain>
    </source>
</reference>
<evidence type="ECO:0000313" key="5">
    <source>
        <dbReference type="Proteomes" id="UP000324974"/>
    </source>
</evidence>
<dbReference type="KEGG" id="lrs:PX52LOC_02329"/>
<accession>A0A5C1A9L1</accession>
<dbReference type="InterPro" id="IPR001680">
    <property type="entry name" value="WD40_rpt"/>
</dbReference>
<name>A0A5C1A9L1_9BACT</name>
<dbReference type="Gene3D" id="2.130.10.10">
    <property type="entry name" value="YVTN repeat-like/Quinoprotein amine dehydrogenase"/>
    <property type="match status" value="2"/>
</dbReference>
<evidence type="ECO:0000256" key="3">
    <source>
        <dbReference type="PROSITE-ProRule" id="PRU00221"/>
    </source>
</evidence>
<feature type="repeat" description="WD" evidence="3">
    <location>
        <begin position="4"/>
        <end position="44"/>
    </location>
</feature>
<keyword evidence="1 3" id="KW-0853">WD repeat</keyword>
<dbReference type="InterPro" id="IPR019775">
    <property type="entry name" value="WD40_repeat_CS"/>
</dbReference>
<evidence type="ECO:0000313" key="4">
    <source>
        <dbReference type="EMBL" id="QEL15410.1"/>
    </source>
</evidence>
<keyword evidence="5" id="KW-1185">Reference proteome</keyword>
<dbReference type="OrthoDB" id="500858at2"/>